<evidence type="ECO:0000256" key="2">
    <source>
        <dbReference type="ARBA" id="ARBA00023054"/>
    </source>
</evidence>
<dbReference type="GO" id="GO:0050700">
    <property type="term" value="F:CARD domain binding"/>
    <property type="evidence" value="ECO:0007669"/>
    <property type="project" value="TreeGrafter"/>
</dbReference>
<dbReference type="InterPro" id="IPR001315">
    <property type="entry name" value="CARD"/>
</dbReference>
<keyword evidence="2 3" id="KW-0175">Coiled coil</keyword>
<feature type="coiled-coil region" evidence="3">
    <location>
        <begin position="131"/>
        <end position="196"/>
    </location>
</feature>
<evidence type="ECO:0000259" key="5">
    <source>
        <dbReference type="PROSITE" id="PS50209"/>
    </source>
</evidence>
<dbReference type="InterPro" id="IPR036034">
    <property type="entry name" value="PDZ_sf"/>
</dbReference>
<protein>
    <submittedName>
        <fullName evidence="6">Caspase recruitment domain family, member 14</fullName>
    </submittedName>
</protein>
<evidence type="ECO:0000256" key="3">
    <source>
        <dbReference type="SAM" id="Coils"/>
    </source>
</evidence>
<name>A0A672I803_SALFA</name>
<dbReference type="PROSITE" id="PS50209">
    <property type="entry name" value="CARD"/>
    <property type="match status" value="1"/>
</dbReference>
<feature type="compositionally biased region" description="Polar residues" evidence="4">
    <location>
        <begin position="312"/>
        <end position="322"/>
    </location>
</feature>
<dbReference type="InterPro" id="IPR011029">
    <property type="entry name" value="DEATH-like_dom_sf"/>
</dbReference>
<reference evidence="6" key="2">
    <citation type="submission" date="2025-08" db="UniProtKB">
        <authorList>
            <consortium name="Ensembl"/>
        </authorList>
    </citation>
    <scope>IDENTIFICATION</scope>
</reference>
<feature type="region of interest" description="Disordered" evidence="4">
    <location>
        <begin position="461"/>
        <end position="504"/>
    </location>
</feature>
<proteinExistence type="predicted"/>
<dbReference type="Ensembl" id="ENSSFAT00005038526.1">
    <property type="protein sequence ID" value="ENSSFAP00005037135.1"/>
    <property type="gene ID" value="ENSSFAG00005018690.1"/>
</dbReference>
<dbReference type="FunFam" id="1.10.533.10:FF:000003">
    <property type="entry name" value="Caspase recruitment domain family, member 11"/>
    <property type="match status" value="1"/>
</dbReference>
<evidence type="ECO:0000313" key="7">
    <source>
        <dbReference type="Proteomes" id="UP000472267"/>
    </source>
</evidence>
<keyword evidence="7" id="KW-1185">Reference proteome</keyword>
<dbReference type="PANTHER" id="PTHR14559">
    <property type="entry name" value="CASPASE RECRUITMENT DOMAIN FAMILY"/>
    <property type="match status" value="1"/>
</dbReference>
<evidence type="ECO:0000256" key="4">
    <source>
        <dbReference type="SAM" id="MobiDB-lite"/>
    </source>
</evidence>
<evidence type="ECO:0000256" key="1">
    <source>
        <dbReference type="ARBA" id="ARBA00022553"/>
    </source>
</evidence>
<dbReference type="GO" id="GO:0042981">
    <property type="term" value="P:regulation of apoptotic process"/>
    <property type="evidence" value="ECO:0007669"/>
    <property type="project" value="InterPro"/>
</dbReference>
<dbReference type="SUPFAM" id="SSF47986">
    <property type="entry name" value="DEATH domain"/>
    <property type="match status" value="1"/>
</dbReference>
<reference evidence="6" key="1">
    <citation type="submission" date="2019-06" db="EMBL/GenBank/DDBJ databases">
        <authorList>
            <consortium name="Wellcome Sanger Institute Data Sharing"/>
        </authorList>
    </citation>
    <scope>NUCLEOTIDE SEQUENCE [LARGE SCALE GENOMIC DNA]</scope>
</reference>
<accession>A0A672I803</accession>
<sequence length="528" mass="59103">DQELLRRALMSDLQKEELWELINDNRYRISKDVRPCILIPYLRQARVLTELDEDEILSSHKLDNRSMRTSYMLDLLRTQGRNGGVALLEALMIHYPNIYTTVTGRKPSTEPSRFSGLIKYSELTEYLVRAVTGMQKELHGAREEAAEKRKQCKSLEAEIKQIMEQEEKARCLRAENQRLQRHLSSLQREVTQLKEEKCDLYIRYTATMEEKASVNSRLHDLNLQVGDGGGVEAGRGRSLKNTETGVTVCFQAYMSRDEAQAMITRVLAEKDALRDQLMELQERVFCLHAKRRSRERQHSSEVNPHPNRPGKHTSTSHPVSVSQERDVSFDSPQSSGEECPTSAPPFLLRSRPKALRVTARILSLSFQGEALPSQLSVVGGNKTGVFVHQVTEGSAAHAVGISPGAQIVEVCVCLQSRVPPIMQCPSCSPLVRVRGAAAAAAGQQDVLRRLLLRPGQHVSGRRLQRDSVRVLQRHPARDEHQAGGRRGPVVRQPGSPHEAAGPAERNCAQLLQVGQLVLSRDNQTSPEV</sequence>
<dbReference type="Proteomes" id="UP000472267">
    <property type="component" value="Chromosome 6"/>
</dbReference>
<feature type="domain" description="CARD" evidence="5">
    <location>
        <begin position="14"/>
        <end position="106"/>
    </location>
</feature>
<evidence type="ECO:0000313" key="6">
    <source>
        <dbReference type="Ensembl" id="ENSSFAP00005037135.1"/>
    </source>
</evidence>
<feature type="coiled-coil region" evidence="3">
    <location>
        <begin position="256"/>
        <end position="283"/>
    </location>
</feature>
<dbReference type="PANTHER" id="PTHR14559:SF1">
    <property type="entry name" value="CASPASE RECRUITMENT DOMAIN-CONTAINING PROTEIN 14"/>
    <property type="match status" value="1"/>
</dbReference>
<reference evidence="6" key="3">
    <citation type="submission" date="2025-09" db="UniProtKB">
        <authorList>
            <consortium name="Ensembl"/>
        </authorList>
    </citation>
    <scope>IDENTIFICATION</scope>
</reference>
<dbReference type="GO" id="GO:0005737">
    <property type="term" value="C:cytoplasm"/>
    <property type="evidence" value="ECO:0007669"/>
    <property type="project" value="TreeGrafter"/>
</dbReference>
<dbReference type="Gene3D" id="2.30.42.10">
    <property type="match status" value="1"/>
</dbReference>
<feature type="region of interest" description="Disordered" evidence="4">
    <location>
        <begin position="291"/>
        <end position="345"/>
    </location>
</feature>
<dbReference type="Gene3D" id="1.10.533.10">
    <property type="entry name" value="Death Domain, Fas"/>
    <property type="match status" value="1"/>
</dbReference>
<dbReference type="SUPFAM" id="SSF50156">
    <property type="entry name" value="PDZ domain-like"/>
    <property type="match status" value="1"/>
</dbReference>
<organism evidence="6 7">
    <name type="scientific">Salarias fasciatus</name>
    <name type="common">Jewelled blenny</name>
    <name type="synonym">Blennius fasciatus</name>
    <dbReference type="NCBI Taxonomy" id="181472"/>
    <lineage>
        <taxon>Eukaryota</taxon>
        <taxon>Metazoa</taxon>
        <taxon>Chordata</taxon>
        <taxon>Craniata</taxon>
        <taxon>Vertebrata</taxon>
        <taxon>Euteleostomi</taxon>
        <taxon>Actinopterygii</taxon>
        <taxon>Neopterygii</taxon>
        <taxon>Teleostei</taxon>
        <taxon>Neoteleostei</taxon>
        <taxon>Acanthomorphata</taxon>
        <taxon>Ovalentaria</taxon>
        <taxon>Blenniimorphae</taxon>
        <taxon>Blenniiformes</taxon>
        <taxon>Blennioidei</taxon>
        <taxon>Blenniidae</taxon>
        <taxon>Salariinae</taxon>
        <taxon>Salarias</taxon>
    </lineage>
</organism>
<keyword evidence="1" id="KW-0597">Phosphoprotein</keyword>
<dbReference type="InParanoid" id="A0A672I803"/>
<dbReference type="AlphaFoldDB" id="A0A672I803"/>
<dbReference type="Pfam" id="PF00619">
    <property type="entry name" value="CARD"/>
    <property type="match status" value="1"/>
</dbReference>